<keyword evidence="3" id="KW-1185">Reference proteome</keyword>
<dbReference type="AlphaFoldDB" id="A0A419IB78"/>
<dbReference type="InterPro" id="IPR036551">
    <property type="entry name" value="Flavin_trans-like"/>
</dbReference>
<reference evidence="2 3" key="1">
    <citation type="submission" date="2018-09" db="EMBL/GenBank/DDBJ databases">
        <title>YIM PH 21725 draft genome.</title>
        <authorList>
            <person name="Miao C."/>
        </authorList>
    </citation>
    <scope>NUCLEOTIDE SEQUENCE [LARGE SCALE GENOMIC DNA]</scope>
    <source>
        <strain evidence="3">YIM PH21725</strain>
    </source>
</reference>
<dbReference type="SUPFAM" id="SSF52507">
    <property type="entry name" value="Homo-oligomeric flavin-containing Cys decarboxylases, HFCD"/>
    <property type="match status" value="1"/>
</dbReference>
<protein>
    <recommendedName>
        <fullName evidence="1">Flavoprotein domain-containing protein</fullName>
    </recommendedName>
</protein>
<dbReference type="RefSeq" id="WP_120021642.1">
    <property type="nucleotide sequence ID" value="NZ_QZFV01000021.1"/>
</dbReference>
<dbReference type="Proteomes" id="UP000285112">
    <property type="component" value="Unassembled WGS sequence"/>
</dbReference>
<dbReference type="EMBL" id="QZFV01000021">
    <property type="protein sequence ID" value="RJQ91301.1"/>
    <property type="molecule type" value="Genomic_DNA"/>
</dbReference>
<dbReference type="Pfam" id="PF02441">
    <property type="entry name" value="Flavoprotein"/>
    <property type="match status" value="1"/>
</dbReference>
<gene>
    <name evidence="2" type="ORF">D5S19_02225</name>
</gene>
<name>A0A419IB78_9PSEU</name>
<evidence type="ECO:0000313" key="2">
    <source>
        <dbReference type="EMBL" id="RJQ91301.1"/>
    </source>
</evidence>
<proteinExistence type="predicted"/>
<comment type="caution">
    <text evidence="2">The sequence shown here is derived from an EMBL/GenBank/DDBJ whole genome shotgun (WGS) entry which is preliminary data.</text>
</comment>
<organism evidence="2 3">
    <name type="scientific">Amycolatopsis panacis</name>
    <dbReference type="NCBI Taxonomy" id="2340917"/>
    <lineage>
        <taxon>Bacteria</taxon>
        <taxon>Bacillati</taxon>
        <taxon>Actinomycetota</taxon>
        <taxon>Actinomycetes</taxon>
        <taxon>Pseudonocardiales</taxon>
        <taxon>Pseudonocardiaceae</taxon>
        <taxon>Amycolatopsis</taxon>
    </lineage>
</organism>
<evidence type="ECO:0000259" key="1">
    <source>
        <dbReference type="Pfam" id="PF02441"/>
    </source>
</evidence>
<dbReference type="Gene3D" id="3.40.50.1950">
    <property type="entry name" value="Flavin prenyltransferase-like"/>
    <property type="match status" value="1"/>
</dbReference>
<dbReference type="OrthoDB" id="9781577at2"/>
<evidence type="ECO:0000313" key="3">
    <source>
        <dbReference type="Proteomes" id="UP000285112"/>
    </source>
</evidence>
<sequence length="102" mass="10747">MRLIVAMTGATGTVLGIRVLQALRDLDVETHLVMSRWARATLAQEGAVSAREVEALAAVVHNSQDQGAAIASGSYRVDGMVVVPCSFPGEPHQAVRLLDGLP</sequence>
<dbReference type="InterPro" id="IPR003382">
    <property type="entry name" value="Flavoprotein"/>
</dbReference>
<accession>A0A419IB78</accession>
<feature type="domain" description="Flavoprotein" evidence="1">
    <location>
        <begin position="1"/>
        <end position="86"/>
    </location>
</feature>
<dbReference type="GO" id="GO:0003824">
    <property type="term" value="F:catalytic activity"/>
    <property type="evidence" value="ECO:0007669"/>
    <property type="project" value="InterPro"/>
</dbReference>